<dbReference type="Gene3D" id="1.25.40.10">
    <property type="entry name" value="Tetratricopeptide repeat domain"/>
    <property type="match status" value="3"/>
</dbReference>
<comment type="caution">
    <text evidence="2">The sequence shown here is derived from an EMBL/GenBank/DDBJ whole genome shotgun (WGS) entry which is preliminary data.</text>
</comment>
<dbReference type="EMBL" id="JAFEMO010000005">
    <property type="protein sequence ID" value="KAH7571164.1"/>
    <property type="molecule type" value="Genomic_DNA"/>
</dbReference>
<dbReference type="PANTHER" id="PTHR47926">
    <property type="entry name" value="PENTATRICOPEPTIDE REPEAT-CONTAINING PROTEIN"/>
    <property type="match status" value="1"/>
</dbReference>
<evidence type="ECO:0000256" key="1">
    <source>
        <dbReference type="ARBA" id="ARBA00022737"/>
    </source>
</evidence>
<sequence>MINGYISCGDIASMKCLFELAPERDVRKLFDQMLKKDVISWNMVLCGYANNEDVKECERMLIEGRVFSNDVTLMIVLSVCARLRALDLGVLFACTHMSLIEDGLSCFQSMVNDYSIVPQIEHYGCMVDLLARASCLAKAIEFIKKMPIEAYAVTWANLLAACRVYKNVELAKLSLQRLIELEPKNPANFILLSNIYEDLRRWKVVFREMVERNVVTWTAMINGYISCCDIASARCLFELAFERNEMLKKDVISWITVLSVMRIMGTLRNVRVLDALKRMVIERRVFPNDAILAIVLSVWARLKALNLGKLVHVDAESNSPWSMIIQLCLKLSTMDCMVDLLARVYKNVELAELALQRLMELEPNNPTNFAMLSNIYGDLGRWKDMARAKVAMGDIGFKKLLRYTPDFEVFDKISERRSTARTAASNCRGAPQAADDVKKPLVNCPCSVSVVSPPLPTRQFVLTALQILRFVLIASIQAL</sequence>
<dbReference type="Pfam" id="PF20431">
    <property type="entry name" value="E_motif"/>
    <property type="match status" value="2"/>
</dbReference>
<dbReference type="InterPro" id="IPR002885">
    <property type="entry name" value="PPR_rpt"/>
</dbReference>
<keyword evidence="3" id="KW-1185">Reference proteome</keyword>
<dbReference type="InterPro" id="IPR046960">
    <property type="entry name" value="PPR_At4g14850-like_plant"/>
</dbReference>
<keyword evidence="1" id="KW-0677">Repeat</keyword>
<dbReference type="SUPFAM" id="SSF48452">
    <property type="entry name" value="TPR-like"/>
    <property type="match status" value="1"/>
</dbReference>
<name>A0ABQ8I408_9ROSI</name>
<dbReference type="PANTHER" id="PTHR47926:SF371">
    <property type="entry name" value="TETRATRICOPEPTIDE REPEAT-LIKE SUPERFAMILY PROTEIN"/>
    <property type="match status" value="1"/>
</dbReference>
<protein>
    <recommendedName>
        <fullName evidence="4">Pentatricopeptide repeat-containing protein</fullName>
    </recommendedName>
</protein>
<evidence type="ECO:0000313" key="3">
    <source>
        <dbReference type="Proteomes" id="UP000827721"/>
    </source>
</evidence>
<gene>
    <name evidence="2" type="ORF">JRO89_XS05G0262200</name>
</gene>
<dbReference type="InterPro" id="IPR046848">
    <property type="entry name" value="E_motif"/>
</dbReference>
<dbReference type="Pfam" id="PF01535">
    <property type="entry name" value="PPR"/>
    <property type="match status" value="3"/>
</dbReference>
<dbReference type="InterPro" id="IPR011990">
    <property type="entry name" value="TPR-like_helical_dom_sf"/>
</dbReference>
<accession>A0ABQ8I408</accession>
<proteinExistence type="predicted"/>
<evidence type="ECO:0000313" key="2">
    <source>
        <dbReference type="EMBL" id="KAH7571164.1"/>
    </source>
</evidence>
<reference evidence="2 3" key="1">
    <citation type="submission" date="2021-02" db="EMBL/GenBank/DDBJ databases">
        <title>Plant Genome Project.</title>
        <authorList>
            <person name="Zhang R.-G."/>
        </authorList>
    </citation>
    <scope>NUCLEOTIDE SEQUENCE [LARGE SCALE GENOMIC DNA]</scope>
    <source>
        <tissue evidence="2">Leaves</tissue>
    </source>
</reference>
<organism evidence="2 3">
    <name type="scientific">Xanthoceras sorbifolium</name>
    <dbReference type="NCBI Taxonomy" id="99658"/>
    <lineage>
        <taxon>Eukaryota</taxon>
        <taxon>Viridiplantae</taxon>
        <taxon>Streptophyta</taxon>
        <taxon>Embryophyta</taxon>
        <taxon>Tracheophyta</taxon>
        <taxon>Spermatophyta</taxon>
        <taxon>Magnoliopsida</taxon>
        <taxon>eudicotyledons</taxon>
        <taxon>Gunneridae</taxon>
        <taxon>Pentapetalae</taxon>
        <taxon>rosids</taxon>
        <taxon>malvids</taxon>
        <taxon>Sapindales</taxon>
        <taxon>Sapindaceae</taxon>
        <taxon>Xanthoceroideae</taxon>
        <taxon>Xanthoceras</taxon>
    </lineage>
</organism>
<evidence type="ECO:0008006" key="4">
    <source>
        <dbReference type="Google" id="ProtNLM"/>
    </source>
</evidence>
<dbReference type="Proteomes" id="UP000827721">
    <property type="component" value="Unassembled WGS sequence"/>
</dbReference>